<dbReference type="RefSeq" id="WP_091195645.1">
    <property type="nucleotide sequence ID" value="NZ_FOVE01000015.1"/>
</dbReference>
<evidence type="ECO:0000256" key="8">
    <source>
        <dbReference type="HAMAP-Rule" id="MF_01105"/>
    </source>
</evidence>
<evidence type="ECO:0000256" key="4">
    <source>
        <dbReference type="ARBA" id="ARBA00022605"/>
    </source>
</evidence>
<comment type="subcellular location">
    <subcellularLocation>
        <location evidence="8">Cytoplasm</location>
    </subcellularLocation>
</comment>
<dbReference type="Gene3D" id="3.40.630.30">
    <property type="match status" value="1"/>
</dbReference>
<dbReference type="GO" id="GO:0005737">
    <property type="term" value="C:cytoplasm"/>
    <property type="evidence" value="ECO:0007669"/>
    <property type="project" value="UniProtKB-SubCell"/>
</dbReference>
<dbReference type="PIRSF" id="PIRSF000423">
    <property type="entry name" value="ArgA"/>
    <property type="match status" value="1"/>
</dbReference>
<keyword evidence="3 8" id="KW-0055">Arginine biosynthesis</keyword>
<dbReference type="UniPathway" id="UPA00068">
    <property type="reaction ID" value="UER00106"/>
</dbReference>
<proteinExistence type="inferred from homology"/>
<comment type="pathway">
    <text evidence="1 8">Amino-acid biosynthesis; L-arginine biosynthesis; N(2)-acetyl-L-ornithine from L-glutamate: step 1/4.</text>
</comment>
<dbReference type="Proteomes" id="UP000242869">
    <property type="component" value="Unassembled WGS sequence"/>
</dbReference>
<accession>A0A1I5B595</accession>
<evidence type="ECO:0000259" key="9">
    <source>
        <dbReference type="PROSITE" id="PS51186"/>
    </source>
</evidence>
<evidence type="ECO:0000313" key="10">
    <source>
        <dbReference type="EMBL" id="SFN69780.1"/>
    </source>
</evidence>
<dbReference type="GO" id="GO:0006526">
    <property type="term" value="P:L-arginine biosynthetic process"/>
    <property type="evidence" value="ECO:0007669"/>
    <property type="project" value="UniProtKB-UniRule"/>
</dbReference>
<dbReference type="Pfam" id="PF00583">
    <property type="entry name" value="Acetyltransf_1"/>
    <property type="match status" value="1"/>
</dbReference>
<dbReference type="STRING" id="83765.SAMN05660284_02056"/>
<dbReference type="CDD" id="cd04301">
    <property type="entry name" value="NAT_SF"/>
    <property type="match status" value="1"/>
</dbReference>
<evidence type="ECO:0000256" key="3">
    <source>
        <dbReference type="ARBA" id="ARBA00022571"/>
    </source>
</evidence>
<dbReference type="GO" id="GO:0004042">
    <property type="term" value="F:L-glutamate N-acetyltransferase activity"/>
    <property type="evidence" value="ECO:0007669"/>
    <property type="project" value="UniProtKB-UniRule"/>
</dbReference>
<keyword evidence="11" id="KW-1185">Reference proteome</keyword>
<dbReference type="CDD" id="cd04237">
    <property type="entry name" value="AAK_NAGS-ABP"/>
    <property type="match status" value="1"/>
</dbReference>
<dbReference type="InterPro" id="IPR010167">
    <property type="entry name" value="NH2A_AcTrfase"/>
</dbReference>
<dbReference type="InterPro" id="IPR001048">
    <property type="entry name" value="Asp/Glu/Uridylate_kinase"/>
</dbReference>
<dbReference type="NCBIfam" id="TIGR01890">
    <property type="entry name" value="N-Ac-Glu-synth"/>
    <property type="match status" value="1"/>
</dbReference>
<evidence type="ECO:0000256" key="1">
    <source>
        <dbReference type="ARBA" id="ARBA00004925"/>
    </source>
</evidence>
<dbReference type="NCBIfam" id="NF003641">
    <property type="entry name" value="PRK05279.1"/>
    <property type="match status" value="1"/>
</dbReference>
<keyword evidence="8" id="KW-0963">Cytoplasm</keyword>
<dbReference type="PANTHER" id="PTHR30602:SF12">
    <property type="entry name" value="AMINO-ACID ACETYLTRANSFERASE NAGS1, CHLOROPLASTIC-RELATED"/>
    <property type="match status" value="1"/>
</dbReference>
<organism evidence="10 11">
    <name type="scientific">Formivibrio citricus</name>
    <dbReference type="NCBI Taxonomy" id="83765"/>
    <lineage>
        <taxon>Bacteria</taxon>
        <taxon>Pseudomonadati</taxon>
        <taxon>Pseudomonadota</taxon>
        <taxon>Betaproteobacteria</taxon>
        <taxon>Neisseriales</taxon>
        <taxon>Chitinibacteraceae</taxon>
        <taxon>Formivibrio</taxon>
    </lineage>
</organism>
<evidence type="ECO:0000313" key="11">
    <source>
        <dbReference type="Proteomes" id="UP000242869"/>
    </source>
</evidence>
<dbReference type="PROSITE" id="PS51186">
    <property type="entry name" value="GNAT"/>
    <property type="match status" value="1"/>
</dbReference>
<dbReference type="Pfam" id="PF00696">
    <property type="entry name" value="AA_kinase"/>
    <property type="match status" value="1"/>
</dbReference>
<evidence type="ECO:0000256" key="6">
    <source>
        <dbReference type="ARBA" id="ARBA00023315"/>
    </source>
</evidence>
<sequence>MHTADFVEWFRQASPYIHAFRGRTFVIALGGDVVRDGKFFQLTYDINLLTSLGVRLVVVHGARPQIEARLAEKGLDTRYHHGLRVTGADALECVIQAVGQVRVEIEALLSMGMPNSPMANADIRVSAGNFITAQPMGVREGVDMMYTGEVRKVDTTAIRYRLDDGEMVLLSTIGYSPTGEIFNLPLEDVATSAAIALKADKLLFLLDQPGVVSEDGELLTDLTALEAEQLLAKHSHPHEDIKLYLPCAIRSVRQGVKRAHLISHHVDGSLMMELFTHDGIGTMISHESLETLREATIDDVGGMLALIEPLEDEGVLVKRGRELIEREIHRYSVLEYDSRIIGCVAMHPFLENKMAEMACLVVDPAYREEDRGEQLLKHIEQQARSLGVRKLFALTTRTAHWFIEHGFAPATVDDLPIERKQLYNYQRRSKVFIKQIAV</sequence>
<name>A0A1I5B595_9NEIS</name>
<dbReference type="InterPro" id="IPR033719">
    <property type="entry name" value="NAGS_kin"/>
</dbReference>
<dbReference type="SUPFAM" id="SSF55729">
    <property type="entry name" value="Acyl-CoA N-acyltransferases (Nat)"/>
    <property type="match status" value="1"/>
</dbReference>
<evidence type="ECO:0000256" key="2">
    <source>
        <dbReference type="ARBA" id="ARBA00009145"/>
    </source>
</evidence>
<dbReference type="OrthoDB" id="9802238at2"/>
<comment type="miscellaneous">
    <text evidence="8">In bacteria which possess the bifunctional enzyme ornithine acetyltransferase/N-acetylglutamate synthase (ArgJ), ArgA fulfills an anaplerotic role.</text>
</comment>
<gene>
    <name evidence="8" type="primary">argA</name>
    <name evidence="10" type="ORF">SAMN05660284_02056</name>
</gene>
<dbReference type="AlphaFoldDB" id="A0A1I5B595"/>
<comment type="similarity">
    <text evidence="2 8">Belongs to the acetyltransferase family. ArgA subfamily.</text>
</comment>
<dbReference type="EMBL" id="FOVE01000015">
    <property type="protein sequence ID" value="SFN69780.1"/>
    <property type="molecule type" value="Genomic_DNA"/>
</dbReference>
<reference evidence="11" key="1">
    <citation type="submission" date="2016-10" db="EMBL/GenBank/DDBJ databases">
        <authorList>
            <person name="Varghese N."/>
            <person name="Submissions S."/>
        </authorList>
    </citation>
    <scope>NUCLEOTIDE SEQUENCE [LARGE SCALE GENOMIC DNA]</scope>
    <source>
        <strain evidence="11">DSM 6150</strain>
    </source>
</reference>
<dbReference type="Gene3D" id="3.40.1160.10">
    <property type="entry name" value="Acetylglutamate kinase-like"/>
    <property type="match status" value="1"/>
</dbReference>
<dbReference type="InterPro" id="IPR016181">
    <property type="entry name" value="Acyl_CoA_acyltransferase"/>
</dbReference>
<dbReference type="PANTHER" id="PTHR30602">
    <property type="entry name" value="AMINO-ACID ACETYLTRANSFERASE"/>
    <property type="match status" value="1"/>
</dbReference>
<keyword evidence="6 8" id="KW-0012">Acyltransferase</keyword>
<dbReference type="SUPFAM" id="SSF53633">
    <property type="entry name" value="Carbamate kinase-like"/>
    <property type="match status" value="1"/>
</dbReference>
<evidence type="ECO:0000256" key="7">
    <source>
        <dbReference type="ARBA" id="ARBA00048372"/>
    </source>
</evidence>
<protein>
    <recommendedName>
        <fullName evidence="8">Amino-acid acetyltransferase</fullName>
        <ecNumber evidence="8">2.3.1.1</ecNumber>
    </recommendedName>
    <alternativeName>
        <fullName evidence="8">N-acetylglutamate synthase</fullName>
        <shortName evidence="8">AGS</shortName>
        <shortName evidence="8">NAGS</shortName>
    </alternativeName>
</protein>
<dbReference type="InterPro" id="IPR036393">
    <property type="entry name" value="AceGlu_kinase-like_sf"/>
</dbReference>
<feature type="domain" description="N-acetyltransferase" evidence="9">
    <location>
        <begin position="290"/>
        <end position="429"/>
    </location>
</feature>
<evidence type="ECO:0000256" key="5">
    <source>
        <dbReference type="ARBA" id="ARBA00022679"/>
    </source>
</evidence>
<dbReference type="EC" id="2.3.1.1" evidence="8"/>
<comment type="catalytic activity">
    <reaction evidence="7 8">
        <text>L-glutamate + acetyl-CoA = N-acetyl-L-glutamate + CoA + H(+)</text>
        <dbReference type="Rhea" id="RHEA:24292"/>
        <dbReference type="ChEBI" id="CHEBI:15378"/>
        <dbReference type="ChEBI" id="CHEBI:29985"/>
        <dbReference type="ChEBI" id="CHEBI:44337"/>
        <dbReference type="ChEBI" id="CHEBI:57287"/>
        <dbReference type="ChEBI" id="CHEBI:57288"/>
        <dbReference type="EC" id="2.3.1.1"/>
    </reaction>
</comment>
<dbReference type="InterPro" id="IPR000182">
    <property type="entry name" value="GNAT_dom"/>
</dbReference>
<keyword evidence="4 8" id="KW-0028">Amino-acid biosynthesis</keyword>
<keyword evidence="5 8" id="KW-0808">Transferase</keyword>
<dbReference type="HAMAP" id="MF_01105">
    <property type="entry name" value="N_acetyl_glu_synth"/>
    <property type="match status" value="1"/>
</dbReference>